<keyword evidence="1" id="KW-0732">Signal</keyword>
<dbReference type="KEGG" id="cyj:Cyan7822_6254"/>
<feature type="signal peptide" evidence="1">
    <location>
        <begin position="1"/>
        <end position="27"/>
    </location>
</feature>
<evidence type="ECO:0000256" key="1">
    <source>
        <dbReference type="SAM" id="SignalP"/>
    </source>
</evidence>
<feature type="chain" id="PRO_5003141329" evidence="1">
    <location>
        <begin position="28"/>
        <end position="805"/>
    </location>
</feature>
<dbReference type="SMART" id="SM00912">
    <property type="entry name" value="Haemagg_act"/>
    <property type="match status" value="1"/>
</dbReference>
<dbReference type="Pfam" id="PF05860">
    <property type="entry name" value="TPS"/>
    <property type="match status" value="1"/>
</dbReference>
<dbReference type="SUPFAM" id="SSF51126">
    <property type="entry name" value="Pectin lyase-like"/>
    <property type="match status" value="3"/>
</dbReference>
<feature type="domain" description="Filamentous haemagglutinin FhaB/tRNA nuclease CdiA-like TPS" evidence="2">
    <location>
        <begin position="31"/>
        <end position="143"/>
    </location>
</feature>
<protein>
    <submittedName>
        <fullName evidence="3">Filamentous hemagglutinin family outer membrane protein</fullName>
    </submittedName>
</protein>
<dbReference type="AlphaFoldDB" id="E0UM74"/>
<name>E0UM74_GLOV7</name>
<evidence type="ECO:0000313" key="3">
    <source>
        <dbReference type="EMBL" id="ADN18054.1"/>
    </source>
</evidence>
<proteinExistence type="predicted"/>
<dbReference type="Gene3D" id="2.160.20.10">
    <property type="entry name" value="Single-stranded right-handed beta-helix, Pectin lyase-like"/>
    <property type="match status" value="2"/>
</dbReference>
<dbReference type="Proteomes" id="UP000008206">
    <property type="component" value="Plasmid Cy782202"/>
</dbReference>
<sequence>MKSNLKLKFLKISGLIACFVHPSSIQAQIIPDQSLPNNSHTTINNNIIEITGGTRAGTNLFHSFQEFSLQTGNTAYFNNALTIQNIFSRVTGGNVSYINGLLQTNGTANLFFLNPNGIIFGPNAALNIGGSFLATTASSIYFADGLKFSSTPSKNPLLTVNIPIGLEFNNSAPIQINSQGHNLIVSSFPVSKFPTEGLQVNSGKTLAILGGDISLNGGILSTANGRVELGAIRSGKVNINFSDAGLLFTYNPTDIFGDIDLLNKSLILSYGTFPNFIQLQGRNVRVKDDSLIFIQNQSSSFSGIKIYASESVTVQGRGLPNNPLRSRIYTEMIGFGQGANIEIITPKFTVSDNAAVSTTTFSRGKGGDIDLQSGQVFITGGSALAAGAFSSGNGGKITIQAGDLIEVSGFAEGTVPTTLFSDSTNFPSTINTFSVNTGKAGNIDIISSSINLTDGGGVATNSFFSTGPSGNININSHTIKLSGTTPQGLQSLIGTTTLGDADAGNINLNTVNLSVLEGGTITSSTLARGNAGTIMINSSQSVTVKGSQLNVSSTINSSALVPSLRLQDLLRLKPTTIGESGNIIINTKELILSNQGNIAVDNQVQGSGGSIQINAARLDLEQKGLITATTRSNSGGNINITSQDLRLSNSQISTSASSTGNGGNININTNFLTLTNNSQINANAFEGAGGNIKVNTLGLFTSFGSDITASSQLGINGTVTINSNLYELNSTDVKFPSFISFENVAAVSCLNNSRTYSFSTPGRGGTRPTPDTRTQHYQIEDLIPMGQAVGLVRQPDGRLKLVGCH</sequence>
<dbReference type="RefSeq" id="WP_013334802.1">
    <property type="nucleotide sequence ID" value="NC_014534.1"/>
</dbReference>
<accession>E0UM74</accession>
<gene>
    <name evidence="3" type="ordered locus">Cyan7822_6254</name>
</gene>
<dbReference type="OrthoDB" id="452776at2"/>
<dbReference type="NCBIfam" id="TIGR01901">
    <property type="entry name" value="adhes_NPXG"/>
    <property type="match status" value="1"/>
</dbReference>
<evidence type="ECO:0000259" key="2">
    <source>
        <dbReference type="SMART" id="SM00912"/>
    </source>
</evidence>
<dbReference type="InterPro" id="IPR008638">
    <property type="entry name" value="FhaB/CdiA-like_TPS"/>
</dbReference>
<dbReference type="InterPro" id="IPR011050">
    <property type="entry name" value="Pectin_lyase_fold/virulence"/>
</dbReference>
<geneLocation type="plasmid" evidence="3 4">
    <name>Cy782202</name>
</geneLocation>
<dbReference type="HOGENOM" id="CLU_001325_0_0_3"/>
<reference evidence="4" key="1">
    <citation type="journal article" date="2011" name="MBio">
        <title>Novel metabolic attributes of the genus Cyanothece, comprising a group of unicellular nitrogen-fixing Cyanobacteria.</title>
        <authorList>
            <person name="Bandyopadhyay A."/>
            <person name="Elvitigala T."/>
            <person name="Welsh E."/>
            <person name="Stockel J."/>
            <person name="Liberton M."/>
            <person name="Min H."/>
            <person name="Sherman L.A."/>
            <person name="Pakrasi H.B."/>
        </authorList>
    </citation>
    <scope>NUCLEOTIDE SEQUENCE [LARGE SCALE GENOMIC DNA]</scope>
    <source>
        <strain evidence="4">PCC 7822</strain>
        <plasmid evidence="4">Cy782202</plasmid>
    </source>
</reference>
<keyword evidence="4" id="KW-1185">Reference proteome</keyword>
<organism evidence="3 4">
    <name type="scientific">Gloeothece verrucosa (strain PCC 7822)</name>
    <name type="common">Cyanothece sp. (strain PCC 7822)</name>
    <dbReference type="NCBI Taxonomy" id="497965"/>
    <lineage>
        <taxon>Bacteria</taxon>
        <taxon>Bacillati</taxon>
        <taxon>Cyanobacteriota</taxon>
        <taxon>Cyanophyceae</taxon>
        <taxon>Oscillatoriophycideae</taxon>
        <taxon>Chroococcales</taxon>
        <taxon>Aphanothecaceae</taxon>
        <taxon>Gloeothece</taxon>
        <taxon>Gloeothece verrucosa</taxon>
    </lineage>
</organism>
<dbReference type="EMBL" id="CP002200">
    <property type="protein sequence ID" value="ADN18054.1"/>
    <property type="molecule type" value="Genomic_DNA"/>
</dbReference>
<dbReference type="InterPro" id="IPR012334">
    <property type="entry name" value="Pectin_lyas_fold"/>
</dbReference>
<evidence type="ECO:0000313" key="4">
    <source>
        <dbReference type="Proteomes" id="UP000008206"/>
    </source>
</evidence>
<keyword evidence="3" id="KW-0614">Plasmid</keyword>